<evidence type="ECO:0000256" key="6">
    <source>
        <dbReference type="SAM" id="MobiDB-lite"/>
    </source>
</evidence>
<evidence type="ECO:0000256" key="5">
    <source>
        <dbReference type="ARBA" id="ARBA00023136"/>
    </source>
</evidence>
<feature type="transmembrane region" description="Helical" evidence="7">
    <location>
        <begin position="158"/>
        <end position="182"/>
    </location>
</feature>
<reference evidence="8" key="1">
    <citation type="submission" date="2007-12" db="EMBL/GenBank/DDBJ databases">
        <authorList>
            <person name="Stapleton M."/>
            <person name="Carlson J."/>
            <person name="Frise E."/>
            <person name="Kapadia B."/>
            <person name="Park S."/>
            <person name="Wan K."/>
            <person name="Yu C."/>
            <person name="Celniker S."/>
        </authorList>
    </citation>
    <scope>NUCLEOTIDE SEQUENCE</scope>
    <source>
        <strain evidence="8">Berkeley</strain>
    </source>
</reference>
<comment type="similarity">
    <text evidence="2">Belongs to the TMEM120 family.</text>
</comment>
<proteinExistence type="evidence at transcript level"/>
<organism evidence="8">
    <name type="scientific">Drosophila melanogaster</name>
    <name type="common">Fruit fly</name>
    <dbReference type="NCBI Taxonomy" id="7227"/>
    <lineage>
        <taxon>Eukaryota</taxon>
        <taxon>Metazoa</taxon>
        <taxon>Ecdysozoa</taxon>
        <taxon>Arthropoda</taxon>
        <taxon>Hexapoda</taxon>
        <taxon>Insecta</taxon>
        <taxon>Pterygota</taxon>
        <taxon>Neoptera</taxon>
        <taxon>Endopterygota</taxon>
        <taxon>Diptera</taxon>
        <taxon>Brachycera</taxon>
        <taxon>Muscomorpha</taxon>
        <taxon>Ephydroidea</taxon>
        <taxon>Drosophilidae</taxon>
        <taxon>Drosophila</taxon>
        <taxon>Sophophora</taxon>
    </lineage>
</organism>
<protein>
    <submittedName>
        <fullName evidence="8">LD44075p</fullName>
    </submittedName>
</protein>
<comment type="subcellular location">
    <subcellularLocation>
        <location evidence="1">Membrane</location>
        <topology evidence="1">Multi-pass membrane protein</topology>
    </subcellularLocation>
</comment>
<evidence type="ECO:0000256" key="1">
    <source>
        <dbReference type="ARBA" id="ARBA00004141"/>
    </source>
</evidence>
<feature type="transmembrane region" description="Helical" evidence="7">
    <location>
        <begin position="120"/>
        <end position="138"/>
    </location>
</feature>
<evidence type="ECO:0000256" key="7">
    <source>
        <dbReference type="SAM" id="Phobius"/>
    </source>
</evidence>
<dbReference type="AlphaFoldDB" id="A9UNA6"/>
<dbReference type="EMBL" id="BT031270">
    <property type="protein sequence ID" value="ABY20511.1"/>
    <property type="molecule type" value="mRNA"/>
</dbReference>
<accession>A9UNA6</accession>
<dbReference type="InterPro" id="IPR012926">
    <property type="entry name" value="TMEM120A/B"/>
</dbReference>
<dbReference type="HOGENOM" id="CLU_048749_1_1_1"/>
<dbReference type="VEuPathDB" id="VectorBase:FBgn0040384"/>
<feature type="compositionally biased region" description="Low complexity" evidence="6">
    <location>
        <begin position="212"/>
        <end position="241"/>
    </location>
</feature>
<sequence>MAFFNLIFNYRALELAFIFLLVWYYCTLTIRESILKVNGSRIKGWWRAHHFISTVAAGVLLVWPQGEHWQIFRMQFMYFNVYISIVQYLQFGYQKGLLHRLKALGERHNMDITIEGFHSWMWRGLSFLLPFLFIGYGYQAYNAWTLYKLAYSPPDAPWHVSVMSGLFLLLFVGNMATTLWVVPEKIRERAKERYRLQSMGKSMKLRKEMKNSASDLDLSSGSKLSPTATTTTSIATATQTPAEKKET</sequence>
<name>A9UNA6_DROME</name>
<keyword evidence="3 7" id="KW-0812">Transmembrane</keyword>
<feature type="region of interest" description="Disordered" evidence="6">
    <location>
        <begin position="206"/>
        <end position="247"/>
    </location>
</feature>
<dbReference type="OrthoDB" id="2015098at2759"/>
<dbReference type="PANTHER" id="PTHR21433:SF0">
    <property type="entry name" value="TRANSMEMBRANE PROTEIN 120 HOMOLOG"/>
    <property type="match status" value="1"/>
</dbReference>
<dbReference type="PeptideAtlas" id="A9UNA6"/>
<dbReference type="ExpressionAtlas" id="A9UNA6">
    <property type="expression patterns" value="baseline and differential"/>
</dbReference>
<gene>
    <name evidence="8" type="primary">EG:BACN33B1.2</name>
</gene>
<evidence type="ECO:0000313" key="8">
    <source>
        <dbReference type="EMBL" id="ABY20511.1"/>
    </source>
</evidence>
<feature type="transmembrane region" description="Helical" evidence="7">
    <location>
        <begin position="45"/>
        <end position="63"/>
    </location>
</feature>
<keyword evidence="5 7" id="KW-0472">Membrane</keyword>
<dbReference type="PANTHER" id="PTHR21433">
    <property type="entry name" value="TRANSMEMBRANE PROTEIN INDUCED BY TUMOR NECROSIS FACTOR ALPHA"/>
    <property type="match status" value="1"/>
</dbReference>
<feature type="transmembrane region" description="Helical" evidence="7">
    <location>
        <begin position="75"/>
        <end position="93"/>
    </location>
</feature>
<evidence type="ECO:0000256" key="4">
    <source>
        <dbReference type="ARBA" id="ARBA00022989"/>
    </source>
</evidence>
<dbReference type="Pfam" id="PF07851">
    <property type="entry name" value="TMEM120A-B"/>
    <property type="match status" value="1"/>
</dbReference>
<evidence type="ECO:0000256" key="2">
    <source>
        <dbReference type="ARBA" id="ARBA00009700"/>
    </source>
</evidence>
<keyword evidence="4 7" id="KW-1133">Transmembrane helix</keyword>
<evidence type="ECO:0000256" key="3">
    <source>
        <dbReference type="ARBA" id="ARBA00022692"/>
    </source>
</evidence>
<dbReference type="GO" id="GO:0016020">
    <property type="term" value="C:membrane"/>
    <property type="evidence" value="ECO:0007669"/>
    <property type="project" value="UniProtKB-SubCell"/>
</dbReference>